<evidence type="ECO:0000256" key="1">
    <source>
        <dbReference type="SAM" id="MobiDB-lite"/>
    </source>
</evidence>
<keyword evidence="3" id="KW-1185">Reference proteome</keyword>
<protein>
    <submittedName>
        <fullName evidence="2">Uncharacterized protein</fullName>
    </submittedName>
</protein>
<dbReference type="OrthoDB" id="3062477at2759"/>
<feature type="region of interest" description="Disordered" evidence="1">
    <location>
        <begin position="1"/>
        <end position="103"/>
    </location>
</feature>
<name>A0A0C3EGM3_PILCF</name>
<gene>
    <name evidence="2" type="ORF">PILCRDRAFT_93695</name>
</gene>
<accession>A0A0C3EGM3</accession>
<dbReference type="Proteomes" id="UP000054166">
    <property type="component" value="Unassembled WGS sequence"/>
</dbReference>
<feature type="compositionally biased region" description="Acidic residues" evidence="1">
    <location>
        <begin position="83"/>
        <end position="98"/>
    </location>
</feature>
<dbReference type="HOGENOM" id="CLU_885994_0_0_1"/>
<evidence type="ECO:0000313" key="3">
    <source>
        <dbReference type="Proteomes" id="UP000054166"/>
    </source>
</evidence>
<dbReference type="STRING" id="765440.A0A0C3EGM3"/>
<feature type="compositionally biased region" description="Basic and acidic residues" evidence="1">
    <location>
        <begin position="46"/>
        <end position="63"/>
    </location>
</feature>
<feature type="compositionally biased region" description="Basic and acidic residues" evidence="1">
    <location>
        <begin position="1"/>
        <end position="16"/>
    </location>
</feature>
<sequence length="339" mass="38201">MQEDECVRREKEEQEVQAKAQAEAAKREEVTRAENLRQEQLAAAAKLREEEADDKAIPDNKKSEKSKKKRPRVVNSSDLDGSSTDEDEEGDGDGENLSEAELRKRERLSHEIIDDFLRNPGTAKIPAWFRKAVKDHQWFMPRTATTSCELALEVLKTTQGNQFCIWHHAHDKGGKKHDSAKGPYKVTGTPYPRLSNKTLKKKMAVSNRNQLLGERKGILSCGCSVDVALLDLYLWKTWTAWNGSGESEGLRNQRIDPRTRLFIAEAYKTHVGLVVDDLYTNGKDELEAKKLRLHAQIVRLSSEYDAIAGFRNGKGLIISLPGDSDHEDDDEEDGVAMSD</sequence>
<dbReference type="EMBL" id="KN833204">
    <property type="protein sequence ID" value="KIM71815.1"/>
    <property type="molecule type" value="Genomic_DNA"/>
</dbReference>
<organism evidence="2 3">
    <name type="scientific">Piloderma croceum (strain F 1598)</name>
    <dbReference type="NCBI Taxonomy" id="765440"/>
    <lineage>
        <taxon>Eukaryota</taxon>
        <taxon>Fungi</taxon>
        <taxon>Dikarya</taxon>
        <taxon>Basidiomycota</taxon>
        <taxon>Agaricomycotina</taxon>
        <taxon>Agaricomycetes</taxon>
        <taxon>Agaricomycetidae</taxon>
        <taxon>Atheliales</taxon>
        <taxon>Atheliaceae</taxon>
        <taxon>Piloderma</taxon>
    </lineage>
</organism>
<reference evidence="3" key="2">
    <citation type="submission" date="2015-01" db="EMBL/GenBank/DDBJ databases">
        <title>Evolutionary Origins and Diversification of the Mycorrhizal Mutualists.</title>
        <authorList>
            <consortium name="DOE Joint Genome Institute"/>
            <consortium name="Mycorrhizal Genomics Consortium"/>
            <person name="Kohler A."/>
            <person name="Kuo A."/>
            <person name="Nagy L.G."/>
            <person name="Floudas D."/>
            <person name="Copeland A."/>
            <person name="Barry K.W."/>
            <person name="Cichocki N."/>
            <person name="Veneault-Fourrey C."/>
            <person name="LaButti K."/>
            <person name="Lindquist E.A."/>
            <person name="Lipzen A."/>
            <person name="Lundell T."/>
            <person name="Morin E."/>
            <person name="Murat C."/>
            <person name="Riley R."/>
            <person name="Ohm R."/>
            <person name="Sun H."/>
            <person name="Tunlid A."/>
            <person name="Henrissat B."/>
            <person name="Grigoriev I.V."/>
            <person name="Hibbett D.S."/>
            <person name="Martin F."/>
        </authorList>
    </citation>
    <scope>NUCLEOTIDE SEQUENCE [LARGE SCALE GENOMIC DNA]</scope>
    <source>
        <strain evidence="3">F 1598</strain>
    </source>
</reference>
<dbReference type="InParanoid" id="A0A0C3EGM3"/>
<proteinExistence type="predicted"/>
<feature type="compositionally biased region" description="Basic and acidic residues" evidence="1">
    <location>
        <begin position="24"/>
        <end position="37"/>
    </location>
</feature>
<reference evidence="2 3" key="1">
    <citation type="submission" date="2014-04" db="EMBL/GenBank/DDBJ databases">
        <authorList>
            <consortium name="DOE Joint Genome Institute"/>
            <person name="Kuo A."/>
            <person name="Tarkka M."/>
            <person name="Buscot F."/>
            <person name="Kohler A."/>
            <person name="Nagy L.G."/>
            <person name="Floudas D."/>
            <person name="Copeland A."/>
            <person name="Barry K.W."/>
            <person name="Cichocki N."/>
            <person name="Veneault-Fourrey C."/>
            <person name="LaButti K."/>
            <person name="Lindquist E.A."/>
            <person name="Lipzen A."/>
            <person name="Lundell T."/>
            <person name="Morin E."/>
            <person name="Murat C."/>
            <person name="Sun H."/>
            <person name="Tunlid A."/>
            <person name="Henrissat B."/>
            <person name="Grigoriev I.V."/>
            <person name="Hibbett D.S."/>
            <person name="Martin F."/>
            <person name="Nordberg H.P."/>
            <person name="Cantor M.N."/>
            <person name="Hua S.X."/>
        </authorList>
    </citation>
    <scope>NUCLEOTIDE SEQUENCE [LARGE SCALE GENOMIC DNA]</scope>
    <source>
        <strain evidence="2 3">F 1598</strain>
    </source>
</reference>
<evidence type="ECO:0000313" key="2">
    <source>
        <dbReference type="EMBL" id="KIM71815.1"/>
    </source>
</evidence>
<dbReference type="AlphaFoldDB" id="A0A0C3EGM3"/>